<dbReference type="AlphaFoldDB" id="A0A804UA15"/>
<name>A0A804UA15_MAIZE</name>
<comment type="similarity">
    <text evidence="1">Belongs to the DOCK family.</text>
</comment>
<dbReference type="PANTHER" id="PTHR23317:SF76">
    <property type="entry name" value="LD20667P"/>
    <property type="match status" value="1"/>
</dbReference>
<evidence type="ECO:0000256" key="1">
    <source>
        <dbReference type="PROSITE-ProRule" id="PRU00983"/>
    </source>
</evidence>
<feature type="domain" description="C2 DOCK-type" evidence="3">
    <location>
        <begin position="212"/>
        <end position="457"/>
    </location>
</feature>
<proteinExistence type="inferred from homology"/>
<dbReference type="Proteomes" id="UP000007305">
    <property type="component" value="Chromosome 6"/>
</dbReference>
<dbReference type="EnsemblPlants" id="Zm00001eb265730_T001">
    <property type="protein sequence ID" value="Zm00001eb265730_P001"/>
    <property type="gene ID" value="Zm00001eb265730"/>
</dbReference>
<evidence type="ECO:0000313" key="5">
    <source>
        <dbReference type="Proteomes" id="UP000007305"/>
    </source>
</evidence>
<dbReference type="InterPro" id="IPR026791">
    <property type="entry name" value="DOCK"/>
</dbReference>
<dbReference type="Pfam" id="PF09778">
    <property type="entry name" value="Guanylate_cyc_2"/>
    <property type="match status" value="1"/>
</dbReference>
<dbReference type="GO" id="GO:0005085">
    <property type="term" value="F:guanyl-nucleotide exchange factor activity"/>
    <property type="evidence" value="ECO:0007669"/>
    <property type="project" value="InterPro"/>
</dbReference>
<keyword evidence="5" id="KW-1185">Reference proteome</keyword>
<protein>
    <recommendedName>
        <fullName evidence="3">C2 DOCK-type domain-containing protein</fullName>
    </recommendedName>
</protein>
<dbReference type="InterPro" id="IPR018616">
    <property type="entry name" value="GUCD1"/>
</dbReference>
<reference evidence="4" key="2">
    <citation type="submission" date="2019-07" db="EMBL/GenBank/DDBJ databases">
        <authorList>
            <person name="Seetharam A."/>
            <person name="Woodhouse M."/>
            <person name="Cannon E."/>
        </authorList>
    </citation>
    <scope>NUCLEOTIDE SEQUENCE [LARGE SCALE GENOMIC DNA]</scope>
    <source>
        <strain evidence="4">cv. B73</strain>
    </source>
</reference>
<evidence type="ECO:0000256" key="2">
    <source>
        <dbReference type="SAM" id="MobiDB-lite"/>
    </source>
</evidence>
<dbReference type="GO" id="GO:0007264">
    <property type="term" value="P:small GTPase-mediated signal transduction"/>
    <property type="evidence" value="ECO:0007669"/>
    <property type="project" value="InterPro"/>
</dbReference>
<dbReference type="Gene3D" id="2.60.40.150">
    <property type="entry name" value="C2 domain"/>
    <property type="match status" value="1"/>
</dbReference>
<dbReference type="PROSITE" id="PS51650">
    <property type="entry name" value="C2_DOCK"/>
    <property type="match status" value="1"/>
</dbReference>
<dbReference type="PANTHER" id="PTHR23317">
    <property type="entry name" value="DEDICATOR OF CYTOKINESIS DOCK"/>
    <property type="match status" value="1"/>
</dbReference>
<dbReference type="Gramene" id="Zm00001eb265730_T001">
    <property type="protein sequence ID" value="Zm00001eb265730_P001"/>
    <property type="gene ID" value="Zm00001eb265730"/>
</dbReference>
<feature type="region of interest" description="Disordered" evidence="2">
    <location>
        <begin position="154"/>
        <end position="177"/>
    </location>
</feature>
<reference evidence="4" key="3">
    <citation type="submission" date="2021-05" db="UniProtKB">
        <authorList>
            <consortium name="EnsemblPlants"/>
        </authorList>
    </citation>
    <scope>IDENTIFICATION</scope>
    <source>
        <strain evidence="4">cv. B73</strain>
    </source>
</reference>
<reference evidence="5" key="1">
    <citation type="journal article" date="2009" name="Science">
        <title>The B73 maize genome: complexity, diversity, and dynamics.</title>
        <authorList>
            <person name="Schnable P.S."/>
            <person name="Ware D."/>
            <person name="Fulton R.S."/>
            <person name="Stein J.C."/>
            <person name="Wei F."/>
            <person name="Pasternak S."/>
            <person name="Liang C."/>
            <person name="Zhang J."/>
            <person name="Fulton L."/>
            <person name="Graves T.A."/>
            <person name="Minx P."/>
            <person name="Reily A.D."/>
            <person name="Courtney L."/>
            <person name="Kruchowski S.S."/>
            <person name="Tomlinson C."/>
            <person name="Strong C."/>
            <person name="Delehaunty K."/>
            <person name="Fronick C."/>
            <person name="Courtney B."/>
            <person name="Rock S.M."/>
            <person name="Belter E."/>
            <person name="Du F."/>
            <person name="Kim K."/>
            <person name="Abbott R.M."/>
            <person name="Cotton M."/>
            <person name="Levy A."/>
            <person name="Marchetto P."/>
            <person name="Ochoa K."/>
            <person name="Jackson S.M."/>
            <person name="Gillam B."/>
            <person name="Chen W."/>
            <person name="Yan L."/>
            <person name="Higginbotham J."/>
            <person name="Cardenas M."/>
            <person name="Waligorski J."/>
            <person name="Applebaum E."/>
            <person name="Phelps L."/>
            <person name="Falcone J."/>
            <person name="Kanchi K."/>
            <person name="Thane T."/>
            <person name="Scimone A."/>
            <person name="Thane N."/>
            <person name="Henke J."/>
            <person name="Wang T."/>
            <person name="Ruppert J."/>
            <person name="Shah N."/>
            <person name="Rotter K."/>
            <person name="Hodges J."/>
            <person name="Ingenthron E."/>
            <person name="Cordes M."/>
            <person name="Kohlberg S."/>
            <person name="Sgro J."/>
            <person name="Delgado B."/>
            <person name="Mead K."/>
            <person name="Chinwalla A."/>
            <person name="Leonard S."/>
            <person name="Crouse K."/>
            <person name="Collura K."/>
            <person name="Kudrna D."/>
            <person name="Currie J."/>
            <person name="He R."/>
            <person name="Angelova A."/>
            <person name="Rajasekar S."/>
            <person name="Mueller T."/>
            <person name="Lomeli R."/>
            <person name="Scara G."/>
            <person name="Ko A."/>
            <person name="Delaney K."/>
            <person name="Wissotski M."/>
            <person name="Lopez G."/>
            <person name="Campos D."/>
            <person name="Braidotti M."/>
            <person name="Ashley E."/>
            <person name="Golser W."/>
            <person name="Kim H."/>
            <person name="Lee S."/>
            <person name="Lin J."/>
            <person name="Dujmic Z."/>
            <person name="Kim W."/>
            <person name="Talag J."/>
            <person name="Zuccolo A."/>
            <person name="Fan C."/>
            <person name="Sebastian A."/>
            <person name="Kramer M."/>
            <person name="Spiegel L."/>
            <person name="Nascimento L."/>
            <person name="Zutavern T."/>
            <person name="Miller B."/>
            <person name="Ambroise C."/>
            <person name="Muller S."/>
            <person name="Spooner W."/>
            <person name="Narechania A."/>
            <person name="Ren L."/>
            <person name="Wei S."/>
            <person name="Kumari S."/>
            <person name="Faga B."/>
            <person name="Levy M.J."/>
            <person name="McMahan L."/>
            <person name="Van Buren P."/>
            <person name="Vaughn M.W."/>
            <person name="Ying K."/>
            <person name="Yeh C.-T."/>
            <person name="Emrich S.J."/>
            <person name="Jia Y."/>
            <person name="Kalyanaraman A."/>
            <person name="Hsia A.-P."/>
            <person name="Barbazuk W.B."/>
            <person name="Baucom R.S."/>
            <person name="Brutnell T.P."/>
            <person name="Carpita N.C."/>
            <person name="Chaparro C."/>
            <person name="Chia J.-M."/>
            <person name="Deragon J.-M."/>
            <person name="Estill J.C."/>
            <person name="Fu Y."/>
            <person name="Jeddeloh J.A."/>
            <person name="Han Y."/>
            <person name="Lee H."/>
            <person name="Li P."/>
            <person name="Lisch D.R."/>
            <person name="Liu S."/>
            <person name="Liu Z."/>
            <person name="Nagel D.H."/>
            <person name="McCann M.C."/>
            <person name="SanMiguel P."/>
            <person name="Myers A.M."/>
            <person name="Nettleton D."/>
            <person name="Nguyen J."/>
            <person name="Penning B.W."/>
            <person name="Ponnala L."/>
            <person name="Schneider K.L."/>
            <person name="Schwartz D.C."/>
            <person name="Sharma A."/>
            <person name="Soderlund C."/>
            <person name="Springer N.M."/>
            <person name="Sun Q."/>
            <person name="Wang H."/>
            <person name="Waterman M."/>
            <person name="Westerman R."/>
            <person name="Wolfgruber T.K."/>
            <person name="Yang L."/>
            <person name="Yu Y."/>
            <person name="Zhang L."/>
            <person name="Zhou S."/>
            <person name="Zhu Q."/>
            <person name="Bennetzen J.L."/>
            <person name="Dawe R.K."/>
            <person name="Jiang J."/>
            <person name="Jiang N."/>
            <person name="Presting G.G."/>
            <person name="Wessler S.R."/>
            <person name="Aluru S."/>
            <person name="Martienssen R.A."/>
            <person name="Clifton S.W."/>
            <person name="McCombie W.R."/>
            <person name="Wing R.A."/>
            <person name="Wilson R.K."/>
        </authorList>
    </citation>
    <scope>NUCLEOTIDE SEQUENCE [LARGE SCALE GENOMIC DNA]</scope>
    <source>
        <strain evidence="5">cv. B73</strain>
    </source>
</reference>
<sequence>MNEDAFFRLKSLGAGLHEKSLEELTKMAHNFYDETALPKLAQGSLDRRGVFSLDTHSPSVCLLIQLEKAATEEGGVTPSVYSHKEPVHLAEKEKQKLQVWTRIMPCKESFAWAMIPLFEVKESYIVDSLQDPKRKVHKPVKGVLRLEVEKLHGGHNDVDNTSEGGSMANDLNDAGDINNGRSNRSSFDGIHSFFEAFDFRMLTRSESFSQLFHCLYVYSLTVSLSRKRNLFVRVELRKDDSDIRKPPLEAVHPRERNMMLQKWGHTQIAVGTRMASYHDEVKISLPALLTPQHHLVFTFFHVDLQMKLEAPKPEQLQEDIDRVDELFGKALDVGISIQCRSITAYDIAFLLLSGHCIAIALVDKSKLNLPCMSDYDVQQHNDEPDYMGHYVVIFGYDADDCEFEIRYPASARKRERVTMKSLDEAQKSFGKDEDILLVSLTGKSGMKLSRKLLACSM</sequence>
<accession>A0A804UA15</accession>
<organism evidence="4 5">
    <name type="scientific">Zea mays</name>
    <name type="common">Maize</name>
    <dbReference type="NCBI Taxonomy" id="4577"/>
    <lineage>
        <taxon>Eukaryota</taxon>
        <taxon>Viridiplantae</taxon>
        <taxon>Streptophyta</taxon>
        <taxon>Embryophyta</taxon>
        <taxon>Tracheophyta</taxon>
        <taxon>Spermatophyta</taxon>
        <taxon>Magnoliopsida</taxon>
        <taxon>Liliopsida</taxon>
        <taxon>Poales</taxon>
        <taxon>Poaceae</taxon>
        <taxon>PACMAD clade</taxon>
        <taxon>Panicoideae</taxon>
        <taxon>Andropogonodae</taxon>
        <taxon>Andropogoneae</taxon>
        <taxon>Tripsacinae</taxon>
        <taxon>Zea</taxon>
    </lineage>
</organism>
<dbReference type="InterPro" id="IPR035892">
    <property type="entry name" value="C2_domain_sf"/>
</dbReference>
<evidence type="ECO:0000313" key="4">
    <source>
        <dbReference type="EnsemblPlants" id="Zm00001eb265730_P001"/>
    </source>
</evidence>
<evidence type="ECO:0000259" key="3">
    <source>
        <dbReference type="PROSITE" id="PS51650"/>
    </source>
</evidence>
<dbReference type="InParanoid" id="A0A804UA15"/>
<dbReference type="CDD" id="cd08679">
    <property type="entry name" value="C2_DOCK180_related"/>
    <property type="match status" value="1"/>
</dbReference>
<dbReference type="InterPro" id="IPR027007">
    <property type="entry name" value="C2_DOCK-type_domain"/>
</dbReference>